<dbReference type="Gene3D" id="3.40.50.620">
    <property type="entry name" value="HUPs"/>
    <property type="match status" value="1"/>
</dbReference>
<protein>
    <recommendedName>
        <fullName evidence="1">UspA domain-containing protein</fullName>
    </recommendedName>
</protein>
<comment type="caution">
    <text evidence="2">The sequence shown here is derived from an EMBL/GenBank/DDBJ whole genome shotgun (WGS) entry which is preliminary data.</text>
</comment>
<sequence length="165" mass="18254">MSDIPSRKIVIAYDQSIVGIKVLEWINNHHILLPNDDVTVVLAINEDYSRIEGPGGWQAVGGSGGVNAVNSYREAIRVFEREGQEHLNEALFAIVQTGVKNVKSEILRGHAAEEITKYARAQHPDIVICGNRGNGYLKRKLLGSVSEYLTHHLDCTVMVVRAPNK</sequence>
<dbReference type="EMBL" id="JAEPRD010000082">
    <property type="protein sequence ID" value="KAG2200556.1"/>
    <property type="molecule type" value="Genomic_DNA"/>
</dbReference>
<dbReference type="InterPro" id="IPR014729">
    <property type="entry name" value="Rossmann-like_a/b/a_fold"/>
</dbReference>
<evidence type="ECO:0000313" key="3">
    <source>
        <dbReference type="Proteomes" id="UP000603453"/>
    </source>
</evidence>
<evidence type="ECO:0000259" key="1">
    <source>
        <dbReference type="Pfam" id="PF00582"/>
    </source>
</evidence>
<dbReference type="AlphaFoldDB" id="A0A8H7UVV8"/>
<dbReference type="PANTHER" id="PTHR46553">
    <property type="entry name" value="ADENINE NUCLEOTIDE ALPHA HYDROLASES-LIKE SUPERFAMILY PROTEIN"/>
    <property type="match status" value="1"/>
</dbReference>
<reference evidence="2" key="1">
    <citation type="submission" date="2020-12" db="EMBL/GenBank/DDBJ databases">
        <title>Metabolic potential, ecology and presence of endohyphal bacteria is reflected in genomic diversity of Mucoromycotina.</title>
        <authorList>
            <person name="Muszewska A."/>
            <person name="Okrasinska A."/>
            <person name="Steczkiewicz K."/>
            <person name="Drgas O."/>
            <person name="Orlowska M."/>
            <person name="Perlinska-Lenart U."/>
            <person name="Aleksandrzak-Piekarczyk T."/>
            <person name="Szatraj K."/>
            <person name="Zielenkiewicz U."/>
            <person name="Pilsyk S."/>
            <person name="Malc E."/>
            <person name="Mieczkowski P."/>
            <person name="Kruszewska J.S."/>
            <person name="Biernat P."/>
            <person name="Pawlowska J."/>
        </authorList>
    </citation>
    <scope>NUCLEOTIDE SEQUENCE</scope>
    <source>
        <strain evidence="2">WA0000017839</strain>
    </source>
</reference>
<dbReference type="InterPro" id="IPR006015">
    <property type="entry name" value="Universal_stress_UspA"/>
</dbReference>
<name>A0A8H7UVV8_9FUNG</name>
<evidence type="ECO:0000313" key="2">
    <source>
        <dbReference type="EMBL" id="KAG2200556.1"/>
    </source>
</evidence>
<dbReference type="Proteomes" id="UP000603453">
    <property type="component" value="Unassembled WGS sequence"/>
</dbReference>
<keyword evidence="3" id="KW-1185">Reference proteome</keyword>
<dbReference type="InterPro" id="IPR006016">
    <property type="entry name" value="UspA"/>
</dbReference>
<dbReference type="Pfam" id="PF00582">
    <property type="entry name" value="Usp"/>
    <property type="match status" value="1"/>
</dbReference>
<dbReference type="SUPFAM" id="SSF52402">
    <property type="entry name" value="Adenine nucleotide alpha hydrolases-like"/>
    <property type="match status" value="1"/>
</dbReference>
<dbReference type="CDD" id="cd23659">
    <property type="entry name" value="USP_At3g01520-like"/>
    <property type="match status" value="1"/>
</dbReference>
<dbReference type="OrthoDB" id="843225at2759"/>
<feature type="domain" description="UspA" evidence="1">
    <location>
        <begin position="7"/>
        <end position="161"/>
    </location>
</feature>
<accession>A0A8H7UVV8</accession>
<gene>
    <name evidence="2" type="ORF">INT47_012342</name>
</gene>
<proteinExistence type="predicted"/>
<organism evidence="2 3">
    <name type="scientific">Mucor saturninus</name>
    <dbReference type="NCBI Taxonomy" id="64648"/>
    <lineage>
        <taxon>Eukaryota</taxon>
        <taxon>Fungi</taxon>
        <taxon>Fungi incertae sedis</taxon>
        <taxon>Mucoromycota</taxon>
        <taxon>Mucoromycotina</taxon>
        <taxon>Mucoromycetes</taxon>
        <taxon>Mucorales</taxon>
        <taxon>Mucorineae</taxon>
        <taxon>Mucoraceae</taxon>
        <taxon>Mucor</taxon>
    </lineage>
</organism>
<dbReference type="PRINTS" id="PR01438">
    <property type="entry name" value="UNVRSLSTRESS"/>
</dbReference>
<dbReference type="PANTHER" id="PTHR46553:SF3">
    <property type="entry name" value="ADENINE NUCLEOTIDE ALPHA HYDROLASES-LIKE SUPERFAMILY PROTEIN"/>
    <property type="match status" value="1"/>
</dbReference>